<keyword evidence="3 5" id="KW-0064">Aspartyl protease</keyword>
<comment type="similarity">
    <text evidence="1 5">Belongs to the peptidase A1 family.</text>
</comment>
<proteinExistence type="inferred from homology"/>
<organism evidence="7 8">
    <name type="scientific">Stachybotrys elegans</name>
    <dbReference type="NCBI Taxonomy" id="80388"/>
    <lineage>
        <taxon>Eukaryota</taxon>
        <taxon>Fungi</taxon>
        <taxon>Dikarya</taxon>
        <taxon>Ascomycota</taxon>
        <taxon>Pezizomycotina</taxon>
        <taxon>Sordariomycetes</taxon>
        <taxon>Hypocreomycetidae</taxon>
        <taxon>Hypocreales</taxon>
        <taxon>Stachybotryaceae</taxon>
        <taxon>Stachybotrys</taxon>
    </lineage>
</organism>
<name>A0A8K0WIZ9_9HYPO</name>
<dbReference type="Gene3D" id="2.40.70.10">
    <property type="entry name" value="Acid Proteases"/>
    <property type="match status" value="1"/>
</dbReference>
<dbReference type="Proteomes" id="UP000813444">
    <property type="component" value="Unassembled WGS sequence"/>
</dbReference>
<protein>
    <submittedName>
        <fullName evidence="7">Aspartic peptidase domain-containing protein</fullName>
    </submittedName>
</protein>
<evidence type="ECO:0000313" key="8">
    <source>
        <dbReference type="Proteomes" id="UP000813444"/>
    </source>
</evidence>
<evidence type="ECO:0000256" key="3">
    <source>
        <dbReference type="ARBA" id="ARBA00022750"/>
    </source>
</evidence>
<dbReference type="GO" id="GO:0004190">
    <property type="term" value="F:aspartic-type endopeptidase activity"/>
    <property type="evidence" value="ECO:0007669"/>
    <property type="project" value="UniProtKB-KW"/>
</dbReference>
<evidence type="ECO:0000256" key="1">
    <source>
        <dbReference type="ARBA" id="ARBA00007447"/>
    </source>
</evidence>
<evidence type="ECO:0000256" key="4">
    <source>
        <dbReference type="ARBA" id="ARBA00022801"/>
    </source>
</evidence>
<keyword evidence="8" id="KW-1185">Reference proteome</keyword>
<dbReference type="PANTHER" id="PTHR47966:SF2">
    <property type="entry name" value="ASPERGILLOPEPSIN-1-RELATED"/>
    <property type="match status" value="1"/>
</dbReference>
<dbReference type="PRINTS" id="PR00792">
    <property type="entry name" value="PEPSIN"/>
</dbReference>
<dbReference type="OrthoDB" id="2747330at2759"/>
<dbReference type="Pfam" id="PF00026">
    <property type="entry name" value="Asp"/>
    <property type="match status" value="1"/>
</dbReference>
<sequence length="259" mass="27456">MSSIKTARKVDSNALGHGARAFYNAHLKFGATPPDALVAAVAKVKAANVERRDQGSVVTTLINSEDEAYDAPVSIGTPAQPLNLDFDTGSSDLWVFSSSTPFSERNGQNIYTPSESSTAKKLSGESWKISYGDGSSSSGFAFSDVVTIGGLTATGQAVEAASRVSQSFTSESATDGLVGLAFSSINTVRPNQQTTFFDTVKPSLASPVFTADLKHQAPGTYNFGFIDTSAFTGSITYTSVDNGHYSRQPYESRSVRIRE</sequence>
<evidence type="ECO:0000256" key="2">
    <source>
        <dbReference type="ARBA" id="ARBA00022670"/>
    </source>
</evidence>
<keyword evidence="4 5" id="KW-0378">Hydrolase</keyword>
<keyword evidence="2 5" id="KW-0645">Protease</keyword>
<dbReference type="GO" id="GO:0006508">
    <property type="term" value="P:proteolysis"/>
    <property type="evidence" value="ECO:0007669"/>
    <property type="project" value="UniProtKB-KW"/>
</dbReference>
<feature type="domain" description="Peptidase A1" evidence="6">
    <location>
        <begin position="69"/>
        <end position="259"/>
    </location>
</feature>
<evidence type="ECO:0000259" key="6">
    <source>
        <dbReference type="PROSITE" id="PS51767"/>
    </source>
</evidence>
<comment type="caution">
    <text evidence="7">The sequence shown here is derived from an EMBL/GenBank/DDBJ whole genome shotgun (WGS) entry which is preliminary data.</text>
</comment>
<dbReference type="PROSITE" id="PS00141">
    <property type="entry name" value="ASP_PROTEASE"/>
    <property type="match status" value="1"/>
</dbReference>
<reference evidence="7" key="1">
    <citation type="journal article" date="2021" name="Nat. Commun.">
        <title>Genetic determinants of endophytism in the Arabidopsis root mycobiome.</title>
        <authorList>
            <person name="Mesny F."/>
            <person name="Miyauchi S."/>
            <person name="Thiergart T."/>
            <person name="Pickel B."/>
            <person name="Atanasova L."/>
            <person name="Karlsson M."/>
            <person name="Huettel B."/>
            <person name="Barry K.W."/>
            <person name="Haridas S."/>
            <person name="Chen C."/>
            <person name="Bauer D."/>
            <person name="Andreopoulos W."/>
            <person name="Pangilinan J."/>
            <person name="LaButti K."/>
            <person name="Riley R."/>
            <person name="Lipzen A."/>
            <person name="Clum A."/>
            <person name="Drula E."/>
            <person name="Henrissat B."/>
            <person name="Kohler A."/>
            <person name="Grigoriev I.V."/>
            <person name="Martin F.M."/>
            <person name="Hacquard S."/>
        </authorList>
    </citation>
    <scope>NUCLEOTIDE SEQUENCE</scope>
    <source>
        <strain evidence="7">MPI-CAGE-CH-0235</strain>
    </source>
</reference>
<dbReference type="SUPFAM" id="SSF50630">
    <property type="entry name" value="Acid proteases"/>
    <property type="match status" value="1"/>
</dbReference>
<evidence type="ECO:0000256" key="5">
    <source>
        <dbReference type="RuleBase" id="RU000454"/>
    </source>
</evidence>
<dbReference type="PANTHER" id="PTHR47966">
    <property type="entry name" value="BETA-SITE APP-CLEAVING ENZYME, ISOFORM A-RELATED"/>
    <property type="match status" value="1"/>
</dbReference>
<dbReference type="InterPro" id="IPR033121">
    <property type="entry name" value="PEPTIDASE_A1"/>
</dbReference>
<evidence type="ECO:0000313" key="7">
    <source>
        <dbReference type="EMBL" id="KAH7303680.1"/>
    </source>
</evidence>
<accession>A0A8K0WIZ9</accession>
<dbReference type="FunFam" id="2.40.70.10:FF:000026">
    <property type="entry name" value="Endothiapepsin"/>
    <property type="match status" value="1"/>
</dbReference>
<dbReference type="PROSITE" id="PS51767">
    <property type="entry name" value="PEPTIDASE_A1"/>
    <property type="match status" value="1"/>
</dbReference>
<dbReference type="InterPro" id="IPR001461">
    <property type="entry name" value="Aspartic_peptidase_A1"/>
</dbReference>
<dbReference type="AlphaFoldDB" id="A0A8K0WIZ9"/>
<gene>
    <name evidence="7" type="ORF">B0I35DRAFT_402234</name>
</gene>
<dbReference type="EMBL" id="JAGPNK010000030">
    <property type="protein sequence ID" value="KAH7303680.1"/>
    <property type="molecule type" value="Genomic_DNA"/>
</dbReference>
<dbReference type="InterPro" id="IPR001969">
    <property type="entry name" value="Aspartic_peptidase_AS"/>
</dbReference>
<dbReference type="InterPro" id="IPR021109">
    <property type="entry name" value="Peptidase_aspartic_dom_sf"/>
</dbReference>